<dbReference type="AlphaFoldDB" id="A0A6V8PM14"/>
<evidence type="ECO:0000313" key="2">
    <source>
        <dbReference type="Proteomes" id="UP000568877"/>
    </source>
</evidence>
<sequence>ESRSREAKEEYLIIVDCREVGSKAAGSIGLTGEQELKPLNAFPGVYGLLYCRIGLTGEQELKQH</sequence>
<evidence type="ECO:0000313" key="1">
    <source>
        <dbReference type="EMBL" id="GFP33682.1"/>
    </source>
</evidence>
<reference evidence="1 2" key="1">
    <citation type="journal article" date="2020" name="Front. Microbiol.">
        <title>Single-cell genomics of novel Actinobacteria with the Wood-Ljungdahl pathway discovered in a serpentinizing system.</title>
        <authorList>
            <person name="Merino N."/>
            <person name="Kawai M."/>
            <person name="Boyd E.S."/>
            <person name="Colman D.R."/>
            <person name="McGlynn S.E."/>
            <person name="Nealson K.H."/>
            <person name="Kurokawa K."/>
            <person name="Hongoh Y."/>
        </authorList>
    </citation>
    <scope>NUCLEOTIDE SEQUENCE [LARGE SCALE GENOMIC DNA]</scope>
    <source>
        <strain evidence="1 2">S42</strain>
    </source>
</reference>
<protein>
    <submittedName>
        <fullName evidence="1">Uncharacterized protein</fullName>
    </submittedName>
</protein>
<accession>A0A6V8PM14</accession>
<dbReference type="EMBL" id="BLSA01000650">
    <property type="protein sequence ID" value="GFP33682.1"/>
    <property type="molecule type" value="Genomic_DNA"/>
</dbReference>
<dbReference type="Proteomes" id="UP000568877">
    <property type="component" value="Unassembled WGS sequence"/>
</dbReference>
<gene>
    <name evidence="1" type="ORF">HKBW3S42_02021</name>
</gene>
<name>A0A6V8PM14_9ACTN</name>
<organism evidence="1 2">
    <name type="scientific">Candidatus Hakubella thermalkaliphila</name>
    <dbReference type="NCBI Taxonomy" id="2754717"/>
    <lineage>
        <taxon>Bacteria</taxon>
        <taxon>Bacillati</taxon>
        <taxon>Actinomycetota</taxon>
        <taxon>Actinomycetota incertae sedis</taxon>
        <taxon>Candidatus Hakubellales</taxon>
        <taxon>Candidatus Hakubellaceae</taxon>
        <taxon>Candidatus Hakubella</taxon>
    </lineage>
</organism>
<comment type="caution">
    <text evidence="1">The sequence shown here is derived from an EMBL/GenBank/DDBJ whole genome shotgun (WGS) entry which is preliminary data.</text>
</comment>
<proteinExistence type="predicted"/>
<feature type="non-terminal residue" evidence="1">
    <location>
        <position position="1"/>
    </location>
</feature>